<reference evidence="7" key="3">
    <citation type="submission" date="2025-09" db="UniProtKB">
        <authorList>
            <consortium name="Ensembl"/>
        </authorList>
    </citation>
    <scope>IDENTIFICATION</scope>
    <source>
        <strain evidence="7">Thorbecke</strain>
    </source>
</reference>
<accession>G1TQ67</accession>
<keyword evidence="8" id="KW-1185">Reference proteome</keyword>
<dbReference type="InParanoid" id="G1TQ67"/>
<dbReference type="eggNOG" id="KOG1014">
    <property type="taxonomic scope" value="Eukaryota"/>
</dbReference>
<evidence type="ECO:0000256" key="5">
    <source>
        <dbReference type="ARBA" id="ARBA00024072"/>
    </source>
</evidence>
<dbReference type="InterPro" id="IPR036291">
    <property type="entry name" value="NAD(P)-bd_dom_sf"/>
</dbReference>
<dbReference type="OMA" id="GFNVFLH"/>
<name>G1TQ67_RABIT</name>
<evidence type="ECO:0000256" key="4">
    <source>
        <dbReference type="ARBA" id="ARBA00023002"/>
    </source>
</evidence>
<dbReference type="FunFam" id="3.40.50.720:FF:000137">
    <property type="entry name" value="Hydroxysteroid (17-beta) dehydrogenase 3"/>
    <property type="match status" value="1"/>
</dbReference>
<keyword evidence="3" id="KW-0443">Lipid metabolism</keyword>
<dbReference type="PANTHER" id="PTHR43899:SF10">
    <property type="entry name" value="20BETA-HYDROXYSTEROID DEHYDROGENASE TYPE 2"/>
    <property type="match status" value="1"/>
</dbReference>
<evidence type="ECO:0000313" key="8">
    <source>
        <dbReference type="Proteomes" id="UP000001811"/>
    </source>
</evidence>
<dbReference type="InterPro" id="IPR002347">
    <property type="entry name" value="SDR_fam"/>
</dbReference>
<proteinExistence type="inferred from homology"/>
<dbReference type="InterPro" id="IPR020904">
    <property type="entry name" value="Sc_DH/Rdtase_CS"/>
</dbReference>
<dbReference type="InterPro" id="IPR051019">
    <property type="entry name" value="VLCFA-Steroid_DH"/>
</dbReference>
<dbReference type="PIRSF" id="PIRSF000126">
    <property type="entry name" value="11-beta-HSD1"/>
    <property type="match status" value="1"/>
</dbReference>
<comment type="subcellular location">
    <subcellularLocation>
        <location evidence="1">Endoplasmic reticulum</location>
    </subcellularLocation>
</comment>
<dbReference type="Pfam" id="PF00106">
    <property type="entry name" value="adh_short"/>
    <property type="match status" value="1"/>
</dbReference>
<sequence length="315" mass="34586">MESRWDVLSAVGAITCAWLLLRVAWGVARGVYVYLLPQARRGSPWLRAQGTWAVVTGATSGIGKAYAHELARRGLDVVLISRNLSKLELEAKEIERLHGRRTRVIQADFTGGLQIYGDIEAQLQGLEVGVLVNNVAMTYGSGVLRKLLDCENPAKITADMVNCNVLSVVQMTRIVLPQMVSRRRGVIINLSSVASLRSIPLLATYAASKAFVRSFSLAVATEYRPLGITVQSVSPFVVSTNMTKHPTPGLLIKLPEDFAREALDTLGLSSDVSGCLSHALQVLLMPVVLPQWLLHSRWGDQILLKVFSWLMDSRK</sequence>
<dbReference type="PANTHER" id="PTHR43899">
    <property type="entry name" value="RH59310P"/>
    <property type="match status" value="1"/>
</dbReference>
<dbReference type="Bgee" id="ENSOCUG00000025066">
    <property type="expression patterns" value="Expressed in liver and 16 other cell types or tissues"/>
</dbReference>
<dbReference type="Ensembl" id="ENSOCUT00000032067.3">
    <property type="protein sequence ID" value="ENSOCUP00000019158.2"/>
    <property type="gene ID" value="ENSOCUG00000025066.3"/>
</dbReference>
<keyword evidence="4" id="KW-0560">Oxidoreductase</keyword>
<dbReference type="CDD" id="cd05356">
    <property type="entry name" value="17beta-HSD1_like_SDR_c"/>
    <property type="match status" value="1"/>
</dbReference>
<dbReference type="Gene3D" id="3.40.50.720">
    <property type="entry name" value="NAD(P)-binding Rossmann-like Domain"/>
    <property type="match status" value="1"/>
</dbReference>
<dbReference type="AlphaFoldDB" id="G1TQ67"/>
<evidence type="ECO:0000313" key="7">
    <source>
        <dbReference type="Ensembl" id="ENSOCUP00000019158.2"/>
    </source>
</evidence>
<dbReference type="PaxDb" id="9986-ENSOCUP00000019158"/>
<keyword evidence="3" id="KW-0444">Lipid biosynthesis</keyword>
<reference evidence="7 8" key="1">
    <citation type="journal article" date="2011" name="Nature">
        <title>A high-resolution map of human evolutionary constraint using 29 mammals.</title>
        <authorList>
            <person name="Lindblad-Toh K."/>
            <person name="Garber M."/>
            <person name="Zuk O."/>
            <person name="Lin M.F."/>
            <person name="Parker B.J."/>
            <person name="Washietl S."/>
            <person name="Kheradpour P."/>
            <person name="Ernst J."/>
            <person name="Jordan G."/>
            <person name="Mauceli E."/>
            <person name="Ward L.D."/>
            <person name="Lowe C.B."/>
            <person name="Holloway A.K."/>
            <person name="Clamp M."/>
            <person name="Gnerre S."/>
            <person name="Alfoldi J."/>
            <person name="Beal K."/>
            <person name="Chang J."/>
            <person name="Clawson H."/>
            <person name="Cuff J."/>
            <person name="Di Palma F."/>
            <person name="Fitzgerald S."/>
            <person name="Flicek P."/>
            <person name="Guttman M."/>
            <person name="Hubisz M.J."/>
            <person name="Jaffe D.B."/>
            <person name="Jungreis I."/>
            <person name="Kent W.J."/>
            <person name="Kostka D."/>
            <person name="Lara M."/>
            <person name="Martins A.L."/>
            <person name="Massingham T."/>
            <person name="Moltke I."/>
            <person name="Raney B.J."/>
            <person name="Rasmussen M.D."/>
            <person name="Robinson J."/>
            <person name="Stark A."/>
            <person name="Vilella A.J."/>
            <person name="Wen J."/>
            <person name="Xie X."/>
            <person name="Zody M.C."/>
            <person name="Baldwin J."/>
            <person name="Bloom T."/>
            <person name="Chin C.W."/>
            <person name="Heiman D."/>
            <person name="Nicol R."/>
            <person name="Nusbaum C."/>
            <person name="Young S."/>
            <person name="Wilkinson J."/>
            <person name="Worley K.C."/>
            <person name="Kovar C.L."/>
            <person name="Muzny D.M."/>
            <person name="Gibbs R.A."/>
            <person name="Cree A."/>
            <person name="Dihn H.H."/>
            <person name="Fowler G."/>
            <person name="Jhangiani S."/>
            <person name="Joshi V."/>
            <person name="Lee S."/>
            <person name="Lewis L.R."/>
            <person name="Nazareth L.V."/>
            <person name="Okwuonu G."/>
            <person name="Santibanez J."/>
            <person name="Warren W.C."/>
            <person name="Mardis E.R."/>
            <person name="Weinstock G.M."/>
            <person name="Wilson R.K."/>
            <person name="Delehaunty K."/>
            <person name="Dooling D."/>
            <person name="Fronik C."/>
            <person name="Fulton L."/>
            <person name="Fulton B."/>
            <person name="Graves T."/>
            <person name="Minx P."/>
            <person name="Sodergren E."/>
            <person name="Birney E."/>
            <person name="Margulies E.H."/>
            <person name="Herrero J."/>
            <person name="Green E.D."/>
            <person name="Haussler D."/>
            <person name="Siepel A."/>
            <person name="Goldman N."/>
            <person name="Pollard K.S."/>
            <person name="Pedersen J.S."/>
            <person name="Lander E.S."/>
            <person name="Kellis M."/>
        </authorList>
    </citation>
    <scope>NUCLEOTIDE SEQUENCE [LARGE SCALE GENOMIC DNA]</scope>
    <source>
        <strain evidence="8">Thorbecke</strain>
    </source>
</reference>
<dbReference type="Proteomes" id="UP000001811">
    <property type="component" value="Unplaced"/>
</dbReference>
<dbReference type="PRINTS" id="PR00080">
    <property type="entry name" value="SDRFAMILY"/>
</dbReference>
<dbReference type="HOGENOM" id="CLU_010194_38_0_1"/>
<evidence type="ECO:0000256" key="2">
    <source>
        <dbReference type="ARBA" id="ARBA00022857"/>
    </source>
</evidence>
<dbReference type="PROSITE" id="PS00061">
    <property type="entry name" value="ADH_SHORT"/>
    <property type="match status" value="1"/>
</dbReference>
<dbReference type="GO" id="GO:0004303">
    <property type="term" value="F:estradiol 17-beta-dehydrogenase [NAD(P)+] activity"/>
    <property type="evidence" value="ECO:0007669"/>
    <property type="project" value="UniProtKB-EC"/>
</dbReference>
<dbReference type="SUPFAM" id="SSF51735">
    <property type="entry name" value="NAD(P)-binding Rossmann-fold domains"/>
    <property type="match status" value="1"/>
</dbReference>
<comment type="similarity">
    <text evidence="6">Belongs to the short-chain dehydrogenases/reductases (SDR) family. 17-beta-HSD 3 subfamily.</text>
</comment>
<dbReference type="PRINTS" id="PR00081">
    <property type="entry name" value="GDHRDH"/>
</dbReference>
<keyword evidence="2" id="KW-0521">NADP</keyword>
<dbReference type="GO" id="GO:0006694">
    <property type="term" value="P:steroid biosynthetic process"/>
    <property type="evidence" value="ECO:0007669"/>
    <property type="project" value="UniProtKB-KW"/>
</dbReference>
<evidence type="ECO:0000256" key="3">
    <source>
        <dbReference type="ARBA" id="ARBA00022955"/>
    </source>
</evidence>
<dbReference type="EC" id="1.1.1.62" evidence="5"/>
<reference evidence="7" key="2">
    <citation type="submission" date="2025-08" db="UniProtKB">
        <authorList>
            <consortium name="Ensembl"/>
        </authorList>
    </citation>
    <scope>IDENTIFICATION</scope>
    <source>
        <strain evidence="7">Thorbecke</strain>
    </source>
</reference>
<organism evidence="7 8">
    <name type="scientific">Oryctolagus cuniculus</name>
    <name type="common">Rabbit</name>
    <dbReference type="NCBI Taxonomy" id="9986"/>
    <lineage>
        <taxon>Eukaryota</taxon>
        <taxon>Metazoa</taxon>
        <taxon>Chordata</taxon>
        <taxon>Craniata</taxon>
        <taxon>Vertebrata</taxon>
        <taxon>Euteleostomi</taxon>
        <taxon>Mammalia</taxon>
        <taxon>Eutheria</taxon>
        <taxon>Euarchontoglires</taxon>
        <taxon>Glires</taxon>
        <taxon>Lagomorpha</taxon>
        <taxon>Leporidae</taxon>
        <taxon>Oryctolagus</taxon>
    </lineage>
</organism>
<dbReference type="STRING" id="9986.ENSOCUP00000019158"/>
<dbReference type="GeneTree" id="ENSGT00940000163913"/>
<keyword evidence="3" id="KW-0752">Steroid biosynthesis</keyword>
<evidence type="ECO:0000256" key="6">
    <source>
        <dbReference type="ARBA" id="ARBA00038261"/>
    </source>
</evidence>
<protein>
    <recommendedName>
        <fullName evidence="5">17beta-estradiol 17-dehydrogenase</fullName>
        <ecNumber evidence="5">1.1.1.62</ecNumber>
    </recommendedName>
</protein>
<dbReference type="GO" id="GO:0005783">
    <property type="term" value="C:endoplasmic reticulum"/>
    <property type="evidence" value="ECO:0007669"/>
    <property type="project" value="UniProtKB-SubCell"/>
</dbReference>
<evidence type="ECO:0000256" key="1">
    <source>
        <dbReference type="ARBA" id="ARBA00004240"/>
    </source>
</evidence>